<accession>A0A6A5QRK4</accession>
<gene>
    <name evidence="1" type="ORF">BDU57DRAFT_238548</name>
</gene>
<name>A0A6A5QRK4_AMPQU</name>
<dbReference type="AlphaFoldDB" id="A0A6A5QRK4"/>
<proteinExistence type="predicted"/>
<keyword evidence="2" id="KW-1185">Reference proteome</keyword>
<evidence type="ECO:0000313" key="1">
    <source>
        <dbReference type="EMBL" id="KAF1916617.1"/>
    </source>
</evidence>
<sequence>MGGCGVDKAWISCSQSLLDGLWGRAVSRRWLRSSTLCFAPCGPCGHVSSPGHSSQPAQRA</sequence>
<reference evidence="1" key="1">
    <citation type="journal article" date="2020" name="Stud. Mycol.">
        <title>101 Dothideomycetes genomes: a test case for predicting lifestyles and emergence of pathogens.</title>
        <authorList>
            <person name="Haridas S."/>
            <person name="Albert R."/>
            <person name="Binder M."/>
            <person name="Bloem J."/>
            <person name="Labutti K."/>
            <person name="Salamov A."/>
            <person name="Andreopoulos B."/>
            <person name="Baker S."/>
            <person name="Barry K."/>
            <person name="Bills G."/>
            <person name="Bluhm B."/>
            <person name="Cannon C."/>
            <person name="Castanera R."/>
            <person name="Culley D."/>
            <person name="Daum C."/>
            <person name="Ezra D."/>
            <person name="Gonzalez J."/>
            <person name="Henrissat B."/>
            <person name="Kuo A."/>
            <person name="Liang C."/>
            <person name="Lipzen A."/>
            <person name="Lutzoni F."/>
            <person name="Magnuson J."/>
            <person name="Mondo S."/>
            <person name="Nolan M."/>
            <person name="Ohm R."/>
            <person name="Pangilinan J."/>
            <person name="Park H.-J."/>
            <person name="Ramirez L."/>
            <person name="Alfaro M."/>
            <person name="Sun H."/>
            <person name="Tritt A."/>
            <person name="Yoshinaga Y."/>
            <person name="Zwiers L.-H."/>
            <person name="Turgeon B."/>
            <person name="Goodwin S."/>
            <person name="Spatafora J."/>
            <person name="Crous P."/>
            <person name="Grigoriev I."/>
        </authorList>
    </citation>
    <scope>NUCLEOTIDE SEQUENCE</scope>
    <source>
        <strain evidence="1">HMLAC05119</strain>
    </source>
</reference>
<evidence type="ECO:0000313" key="2">
    <source>
        <dbReference type="Proteomes" id="UP000800096"/>
    </source>
</evidence>
<dbReference type="Proteomes" id="UP000800096">
    <property type="component" value="Unassembled WGS sequence"/>
</dbReference>
<organism evidence="1 2">
    <name type="scientific">Ampelomyces quisqualis</name>
    <name type="common">Powdery mildew agent</name>
    <dbReference type="NCBI Taxonomy" id="50730"/>
    <lineage>
        <taxon>Eukaryota</taxon>
        <taxon>Fungi</taxon>
        <taxon>Dikarya</taxon>
        <taxon>Ascomycota</taxon>
        <taxon>Pezizomycotina</taxon>
        <taxon>Dothideomycetes</taxon>
        <taxon>Pleosporomycetidae</taxon>
        <taxon>Pleosporales</taxon>
        <taxon>Pleosporineae</taxon>
        <taxon>Phaeosphaeriaceae</taxon>
        <taxon>Ampelomyces</taxon>
    </lineage>
</organism>
<protein>
    <submittedName>
        <fullName evidence="1">Uncharacterized protein</fullName>
    </submittedName>
</protein>
<dbReference type="EMBL" id="ML979135">
    <property type="protein sequence ID" value="KAF1916617.1"/>
    <property type="molecule type" value="Genomic_DNA"/>
</dbReference>